<evidence type="ECO:0000256" key="5">
    <source>
        <dbReference type="ARBA" id="ARBA00022553"/>
    </source>
</evidence>
<comment type="caution">
    <text evidence="11">The sequence shown here is derived from an EMBL/GenBank/DDBJ whole genome shotgun (WGS) entry which is preliminary data.</text>
</comment>
<evidence type="ECO:0000256" key="8">
    <source>
        <dbReference type="ARBA" id="ARBA00032174"/>
    </source>
</evidence>
<dbReference type="PANTHER" id="PTHR31638:SF3">
    <property type="entry name" value="DAZ-ASSOCIATED PROTEIN 2"/>
    <property type="match status" value="1"/>
</dbReference>
<keyword evidence="7" id="KW-0539">Nucleus</keyword>
<dbReference type="InterPro" id="IPR022730">
    <property type="entry name" value="DAZ_assoc-2"/>
</dbReference>
<comment type="function">
    <text evidence="10">In unstressed cells, promotes SIAH1-mediated polyubiquitination and degradation of the serine/threonine-protein kinase HIPK2, probably by acting as a loading factor that potentiates complex formation between HIPK2 and ubiquitin ligase SIAH1. In response to DNA damage, localizes to the nucleus following phosphorylation by HIPK2 and modulates the expression of a subset of TP53/p53 target genes by binding to TP53 at target gene promoters. This limits the expression of a number of cell death-mediating TP53 target genes, reducing DNA damage-induced cell death. Enhances the binding of transcription factor TCF7L2/TCF4, a Wnt signaling pathway effector, to the promoters of target genes. Plays a role in stress granule formation.</text>
</comment>
<dbReference type="GO" id="GO:0010494">
    <property type="term" value="C:cytoplasmic stress granule"/>
    <property type="evidence" value="ECO:0007669"/>
    <property type="project" value="UniProtKB-SubCell"/>
</dbReference>
<evidence type="ECO:0000256" key="6">
    <source>
        <dbReference type="ARBA" id="ARBA00022843"/>
    </source>
</evidence>
<dbReference type="AlphaFoldDB" id="A0A4C1YVB0"/>
<evidence type="ECO:0000256" key="7">
    <source>
        <dbReference type="ARBA" id="ARBA00023242"/>
    </source>
</evidence>
<keyword evidence="12" id="KW-1185">Reference proteome</keyword>
<name>A0A4C1YVB0_EUMVA</name>
<keyword evidence="4" id="KW-0963">Cytoplasm</keyword>
<dbReference type="GO" id="GO:0016607">
    <property type="term" value="C:nuclear speck"/>
    <property type="evidence" value="ECO:0007669"/>
    <property type="project" value="UniProtKB-SubCell"/>
</dbReference>
<dbReference type="Pfam" id="PF11029">
    <property type="entry name" value="DAZAP2"/>
    <property type="match status" value="1"/>
</dbReference>
<comment type="subcellular location">
    <subcellularLocation>
        <location evidence="1">Cytoplasm</location>
        <location evidence="1">Stress granule</location>
    </subcellularLocation>
    <subcellularLocation>
        <location evidence="2">Nucleus speckle</location>
    </subcellularLocation>
</comment>
<evidence type="ECO:0000313" key="11">
    <source>
        <dbReference type="EMBL" id="GBP78754.1"/>
    </source>
</evidence>
<evidence type="ECO:0000256" key="9">
    <source>
        <dbReference type="ARBA" id="ARBA00034352"/>
    </source>
</evidence>
<proteinExistence type="predicted"/>
<evidence type="ECO:0000313" key="12">
    <source>
        <dbReference type="Proteomes" id="UP000299102"/>
    </source>
</evidence>
<keyword evidence="6" id="KW-0832">Ubl conjugation</keyword>
<protein>
    <recommendedName>
        <fullName evidence="3">DAZ-associated protein 2</fullName>
    </recommendedName>
    <alternativeName>
        <fullName evidence="8">Deleted in azoospermia-associated protein 2</fullName>
    </alternativeName>
    <alternativeName>
        <fullName evidence="9">Proline-rich transcript in brain protein</fullName>
    </alternativeName>
</protein>
<evidence type="ECO:0000256" key="1">
    <source>
        <dbReference type="ARBA" id="ARBA00004210"/>
    </source>
</evidence>
<dbReference type="Proteomes" id="UP000299102">
    <property type="component" value="Unassembled WGS sequence"/>
</dbReference>
<gene>
    <name evidence="11" type="primary">Dazap2</name>
    <name evidence="11" type="ORF">EVAR_63439_1</name>
</gene>
<dbReference type="OrthoDB" id="6514304at2759"/>
<dbReference type="EMBL" id="BGZK01001384">
    <property type="protein sequence ID" value="GBP78754.1"/>
    <property type="molecule type" value="Genomic_DNA"/>
</dbReference>
<evidence type="ECO:0000256" key="10">
    <source>
        <dbReference type="ARBA" id="ARBA00045449"/>
    </source>
</evidence>
<organism evidence="11 12">
    <name type="scientific">Eumeta variegata</name>
    <name type="common">Bagworm moth</name>
    <name type="synonym">Eumeta japonica</name>
    <dbReference type="NCBI Taxonomy" id="151549"/>
    <lineage>
        <taxon>Eukaryota</taxon>
        <taxon>Metazoa</taxon>
        <taxon>Ecdysozoa</taxon>
        <taxon>Arthropoda</taxon>
        <taxon>Hexapoda</taxon>
        <taxon>Insecta</taxon>
        <taxon>Pterygota</taxon>
        <taxon>Neoptera</taxon>
        <taxon>Endopterygota</taxon>
        <taxon>Lepidoptera</taxon>
        <taxon>Glossata</taxon>
        <taxon>Ditrysia</taxon>
        <taxon>Tineoidea</taxon>
        <taxon>Psychidae</taxon>
        <taxon>Oiketicinae</taxon>
        <taxon>Eumeta</taxon>
    </lineage>
</organism>
<accession>A0A4C1YVB0</accession>
<dbReference type="PANTHER" id="PTHR31638">
    <property type="entry name" value="DAZ-ASSOCIATED PROTEIN 2"/>
    <property type="match status" value="1"/>
</dbReference>
<keyword evidence="5" id="KW-0597">Phosphoprotein</keyword>
<evidence type="ECO:0000256" key="4">
    <source>
        <dbReference type="ARBA" id="ARBA00022490"/>
    </source>
</evidence>
<evidence type="ECO:0000256" key="3">
    <source>
        <dbReference type="ARBA" id="ARBA00014066"/>
    </source>
</evidence>
<reference evidence="11 12" key="1">
    <citation type="journal article" date="2019" name="Commun. Biol.">
        <title>The bagworm genome reveals a unique fibroin gene that provides high tensile strength.</title>
        <authorList>
            <person name="Kono N."/>
            <person name="Nakamura H."/>
            <person name="Ohtoshi R."/>
            <person name="Tomita M."/>
            <person name="Numata K."/>
            <person name="Arakawa K."/>
        </authorList>
    </citation>
    <scope>NUCLEOTIDE SEQUENCE [LARGE SCALE GENOMIC DNA]</scope>
</reference>
<sequence length="192" mass="20207">MLSQIHRHTLCACPVAGGSPYGVAFGGAGGAGGVYPPPYEQLAQHHQSLPALSQQVPMYSPAAAAAMYAAAASYPGYIGYPVQYYPYYPAVQPSIQPLRPTIMIPNGFEAGARFDGISQPLLPPAPPGVPPTPAQLAAMAGHQVALGQKRSNFLTGGADGGYTFCVVKERIVEQSVKTHSKRRHANSRYNSA</sequence>
<evidence type="ECO:0000256" key="2">
    <source>
        <dbReference type="ARBA" id="ARBA00004324"/>
    </source>
</evidence>